<evidence type="ECO:0000313" key="1">
    <source>
        <dbReference type="EMBL" id="KAI3368995.1"/>
    </source>
</evidence>
<comment type="caution">
    <text evidence="1">The sequence shown here is derived from an EMBL/GenBank/DDBJ whole genome shotgun (WGS) entry which is preliminary data.</text>
</comment>
<gene>
    <name evidence="1" type="ORF">L3Q82_025965</name>
</gene>
<evidence type="ECO:0000313" key="2">
    <source>
        <dbReference type="Proteomes" id="UP000831701"/>
    </source>
</evidence>
<name>A0ACB8WMU5_9TELE</name>
<protein>
    <submittedName>
        <fullName evidence="1">Uncharacterized protein</fullName>
    </submittedName>
</protein>
<keyword evidence="2" id="KW-1185">Reference proteome</keyword>
<dbReference type="Proteomes" id="UP000831701">
    <property type="component" value="Chromosome 8"/>
</dbReference>
<sequence>MASWGQVAMVAVQGPFLAAVLLLVSSGPGSSSLLPACPESCTCQRTSLLNCSSSGLSSVPLHIQDSVSELDLSHNFLDSVTLDRPHQNLRNVWLGNNSITHLSLCVERGLGSRSVRGRHLDHLRPWSRRGCVSWAPTLQLLSVERNQLEQLPNGGRMAYDSSRGLKAWSVVCVSPSILSGRDLLQLEEDDLNCFSTENSQEFHQDVTVYRGSEILLSCSSQDSTWWTPSGPASVSQPQASLLISDITERDSGLYVCVSEEQEVVSVFNLQIRVLARPCIDVLWRRVMNKKSSSAANSVSSVEQRQYDNEAFSNGEEPQETGPYRERRVTFTTIDIREESNVQYYDTVASGDQESINNDAVIECEAAETEKDKDRAGDSGSENSLRQSSPEDNRKRGRDLSGIANAGRTHNMEFEHIPDTVMVEKERSLSSCSDSSLSDKELNEDQMIQGDHNTPRSPQLAEYSIQQRADFSTAGS</sequence>
<accession>A0ACB8WMU5</accession>
<organism evidence="1 2">
    <name type="scientific">Scortum barcoo</name>
    <name type="common">barcoo grunter</name>
    <dbReference type="NCBI Taxonomy" id="214431"/>
    <lineage>
        <taxon>Eukaryota</taxon>
        <taxon>Metazoa</taxon>
        <taxon>Chordata</taxon>
        <taxon>Craniata</taxon>
        <taxon>Vertebrata</taxon>
        <taxon>Euteleostomi</taxon>
        <taxon>Actinopterygii</taxon>
        <taxon>Neopterygii</taxon>
        <taxon>Teleostei</taxon>
        <taxon>Neoteleostei</taxon>
        <taxon>Acanthomorphata</taxon>
        <taxon>Eupercaria</taxon>
        <taxon>Centrarchiformes</taxon>
        <taxon>Terapontoidei</taxon>
        <taxon>Terapontidae</taxon>
        <taxon>Scortum</taxon>
    </lineage>
</organism>
<reference evidence="1" key="1">
    <citation type="submission" date="2022-04" db="EMBL/GenBank/DDBJ databases">
        <title>Jade perch genome.</title>
        <authorList>
            <person name="Chao B."/>
        </authorList>
    </citation>
    <scope>NUCLEOTIDE SEQUENCE</scope>
    <source>
        <strain evidence="1">CB-2022</strain>
    </source>
</reference>
<proteinExistence type="predicted"/>
<dbReference type="EMBL" id="CM041538">
    <property type="protein sequence ID" value="KAI3368995.1"/>
    <property type="molecule type" value="Genomic_DNA"/>
</dbReference>
<feature type="non-terminal residue" evidence="1">
    <location>
        <position position="475"/>
    </location>
</feature>